<evidence type="ECO:0000256" key="7">
    <source>
        <dbReference type="ARBA" id="ARBA00034138"/>
    </source>
</evidence>
<comment type="cofactor">
    <cofactor evidence="1 11">
        <name>pyridoxal 5'-phosphate</name>
        <dbReference type="ChEBI" id="CHEBI:597326"/>
    </cofactor>
</comment>
<dbReference type="CDD" id="cd00622">
    <property type="entry name" value="PLPDE_III_ODC"/>
    <property type="match status" value="1"/>
</dbReference>
<dbReference type="InterPro" id="IPR022653">
    <property type="entry name" value="De-COase2_pyr-phos_BS"/>
</dbReference>
<dbReference type="InterPro" id="IPR000183">
    <property type="entry name" value="Orn/DAP/Arg_de-COase"/>
</dbReference>
<proteinExistence type="inferred from homology"/>
<feature type="modified residue" description="N6-(pyridoxal phosphate)lysine" evidence="11">
    <location>
        <position position="76"/>
    </location>
</feature>
<evidence type="ECO:0000256" key="10">
    <source>
        <dbReference type="ARBA" id="ARBA00049127"/>
    </source>
</evidence>
<comment type="function">
    <text evidence="8">Catalyzes the first and rate-limiting step of polyamine biosynthesis that converts ornithine into putrescine, which is the precursor for the polyamines, spermidine and spermine. Polyamines are essential for cell proliferation and are implicated in cellular processes, ranging from DNA replication to apoptosis.</text>
</comment>
<dbReference type="Gene3D" id="3.20.20.10">
    <property type="entry name" value="Alanine racemase"/>
    <property type="match status" value="1"/>
</dbReference>
<dbReference type="InterPro" id="IPR029066">
    <property type="entry name" value="PLP-binding_barrel"/>
</dbReference>
<dbReference type="SUPFAM" id="SSF50621">
    <property type="entry name" value="Alanine racemase C-terminal domain-like"/>
    <property type="match status" value="1"/>
</dbReference>
<dbReference type="GO" id="GO:0033387">
    <property type="term" value="P:putrescine biosynthetic process from arginine, via ornithine"/>
    <property type="evidence" value="ECO:0007669"/>
    <property type="project" value="TreeGrafter"/>
</dbReference>
<evidence type="ECO:0000256" key="1">
    <source>
        <dbReference type="ARBA" id="ARBA00001933"/>
    </source>
</evidence>
<evidence type="ECO:0000313" key="14">
    <source>
        <dbReference type="Proteomes" id="UP001432027"/>
    </source>
</evidence>
<evidence type="ECO:0000256" key="5">
    <source>
        <dbReference type="ARBA" id="ARBA00023239"/>
    </source>
</evidence>
<keyword evidence="3 11" id="KW-0663">Pyridoxal phosphate</keyword>
<evidence type="ECO:0000259" key="12">
    <source>
        <dbReference type="Pfam" id="PF02784"/>
    </source>
</evidence>
<comment type="caution">
    <text evidence="13">The sequence shown here is derived from an EMBL/GenBank/DDBJ whole genome shotgun (WGS) entry which is preliminary data.</text>
</comment>
<comment type="subunit">
    <text evidence="9">Homodimer. Only the dimer is catalytically active, as the active sites are constructed of residues from both monomers.</text>
</comment>
<dbReference type="AlphaFoldDB" id="A0AAV5SNG7"/>
<comment type="catalytic activity">
    <reaction evidence="10">
        <text>L-ornithine + H(+) = putrescine + CO2</text>
        <dbReference type="Rhea" id="RHEA:22964"/>
        <dbReference type="ChEBI" id="CHEBI:15378"/>
        <dbReference type="ChEBI" id="CHEBI:16526"/>
        <dbReference type="ChEBI" id="CHEBI:46911"/>
        <dbReference type="ChEBI" id="CHEBI:326268"/>
        <dbReference type="EC" id="4.1.1.17"/>
    </reaction>
</comment>
<dbReference type="SUPFAM" id="SSF51419">
    <property type="entry name" value="PLP-binding barrel"/>
    <property type="match status" value="1"/>
</dbReference>
<dbReference type="PRINTS" id="PR01182">
    <property type="entry name" value="ORNDCRBXLASE"/>
</dbReference>
<evidence type="ECO:0000256" key="8">
    <source>
        <dbReference type="ARBA" id="ARBA00037173"/>
    </source>
</evidence>
<dbReference type="PROSITE" id="PS00878">
    <property type="entry name" value="ODR_DC_2_1"/>
    <property type="match status" value="1"/>
</dbReference>
<dbReference type="FunFam" id="3.20.20.10:FF:000005">
    <property type="entry name" value="Ornithine decarboxylase"/>
    <property type="match status" value="1"/>
</dbReference>
<dbReference type="InterPro" id="IPR002433">
    <property type="entry name" value="Orn_de-COase"/>
</dbReference>
<dbReference type="PRINTS" id="PR01179">
    <property type="entry name" value="ODADCRBXLASE"/>
</dbReference>
<dbReference type="EMBL" id="BTSX01000001">
    <property type="protein sequence ID" value="GMS81699.1"/>
    <property type="molecule type" value="Genomic_DNA"/>
</dbReference>
<gene>
    <name evidence="13" type="ORF">PENTCL1PPCAC_3874</name>
</gene>
<sequence length="371" mass="40926">VMFMRREIIGDTKVSLQVHVTEHEVDALQCARAIADAKDLKNNDESFMIYNLDALVERLALWKRELPQIEPFYAVKCNNDETMVRTLAALGIGFDCASRREIDLALRSGATANRIIYANPHKTRSFIEHAEENGVNLMTFDNAEELQKIAEHHACPELILRFACTDHTAAVPLNIKFGADPVQVAPELFKLASKMGLCIRGVSFHVGSGSKDPSIFRVAIQYARTLFDIGLALGHKMDILDIGGGFPGVDYLTAPFETFAAHVRSAVAEFFPEPEVRIIAEPGRFFAARACTLVVNVIARHAVPADKITKNAHDEISTGHMYYVNDGLFGSFHGIVFDQARPTGAPLHDEDGMLCPSTIWGPSCNSSDKIE</sequence>
<organism evidence="13 14">
    <name type="scientific">Pristionchus entomophagus</name>
    <dbReference type="NCBI Taxonomy" id="358040"/>
    <lineage>
        <taxon>Eukaryota</taxon>
        <taxon>Metazoa</taxon>
        <taxon>Ecdysozoa</taxon>
        <taxon>Nematoda</taxon>
        <taxon>Chromadorea</taxon>
        <taxon>Rhabditida</taxon>
        <taxon>Rhabditina</taxon>
        <taxon>Diplogasteromorpha</taxon>
        <taxon>Diplogasteroidea</taxon>
        <taxon>Neodiplogasteridae</taxon>
        <taxon>Pristionchus</taxon>
    </lineage>
</organism>
<dbReference type="GO" id="GO:0004586">
    <property type="term" value="F:ornithine decarboxylase activity"/>
    <property type="evidence" value="ECO:0007669"/>
    <property type="project" value="UniProtKB-EC"/>
</dbReference>
<keyword evidence="4" id="KW-0620">Polyamine biosynthesis</keyword>
<evidence type="ECO:0000313" key="13">
    <source>
        <dbReference type="EMBL" id="GMS81699.1"/>
    </source>
</evidence>
<feature type="active site" description="Proton donor" evidence="11">
    <location>
        <position position="364"/>
    </location>
</feature>
<feature type="domain" description="Orn/DAP/Arg decarboxylase 2 N-terminal" evidence="12">
    <location>
        <begin position="53"/>
        <end position="288"/>
    </location>
</feature>
<dbReference type="EC" id="4.1.1.17" evidence="7"/>
<reference evidence="13" key="1">
    <citation type="submission" date="2023-10" db="EMBL/GenBank/DDBJ databases">
        <title>Genome assembly of Pristionchus species.</title>
        <authorList>
            <person name="Yoshida K."/>
            <person name="Sommer R.J."/>
        </authorList>
    </citation>
    <scope>NUCLEOTIDE SEQUENCE</scope>
    <source>
        <strain evidence="13">RS0144</strain>
    </source>
</reference>
<dbReference type="Proteomes" id="UP001432027">
    <property type="component" value="Unassembled WGS sequence"/>
</dbReference>
<dbReference type="GO" id="GO:0005737">
    <property type="term" value="C:cytoplasm"/>
    <property type="evidence" value="ECO:0007669"/>
    <property type="project" value="TreeGrafter"/>
</dbReference>
<dbReference type="PANTHER" id="PTHR11482">
    <property type="entry name" value="ARGININE/DIAMINOPIMELATE/ORNITHINE DECARBOXYLASE"/>
    <property type="match status" value="1"/>
</dbReference>
<dbReference type="InterPro" id="IPR022644">
    <property type="entry name" value="De-COase2_N"/>
</dbReference>
<evidence type="ECO:0000256" key="2">
    <source>
        <dbReference type="ARBA" id="ARBA00008872"/>
    </source>
</evidence>
<feature type="non-terminal residue" evidence="13">
    <location>
        <position position="371"/>
    </location>
</feature>
<dbReference type="PANTHER" id="PTHR11482:SF6">
    <property type="entry name" value="ORNITHINE DECARBOXYLASE 1-RELATED"/>
    <property type="match status" value="1"/>
</dbReference>
<comment type="pathway">
    <text evidence="6">Amine and polyamine biosynthesis; putrescine biosynthesis via L-ornithine pathway; putrescine from L-ornithine: step 1/1.</text>
</comment>
<evidence type="ECO:0000256" key="11">
    <source>
        <dbReference type="PIRSR" id="PIRSR600183-50"/>
    </source>
</evidence>
<keyword evidence="5" id="KW-0456">Lyase</keyword>
<protein>
    <recommendedName>
        <fullName evidence="7">ornithine decarboxylase</fullName>
        <ecNumber evidence="7">4.1.1.17</ecNumber>
    </recommendedName>
</protein>
<evidence type="ECO:0000256" key="3">
    <source>
        <dbReference type="ARBA" id="ARBA00022898"/>
    </source>
</evidence>
<feature type="non-terminal residue" evidence="13">
    <location>
        <position position="1"/>
    </location>
</feature>
<accession>A0AAV5SNG7</accession>
<name>A0AAV5SNG7_9BILA</name>
<comment type="similarity">
    <text evidence="2">Belongs to the Orn/Lys/Arg decarboxylase class-II family.</text>
</comment>
<dbReference type="Gene3D" id="2.40.37.10">
    <property type="entry name" value="Lyase, Ornithine Decarboxylase, Chain A, domain 1"/>
    <property type="match status" value="1"/>
</dbReference>
<evidence type="ECO:0000256" key="9">
    <source>
        <dbReference type="ARBA" id="ARBA00046672"/>
    </source>
</evidence>
<dbReference type="Pfam" id="PF02784">
    <property type="entry name" value="Orn_Arg_deC_N"/>
    <property type="match status" value="1"/>
</dbReference>
<dbReference type="InterPro" id="IPR009006">
    <property type="entry name" value="Ala_racemase/Decarboxylase_C"/>
</dbReference>
<keyword evidence="14" id="KW-1185">Reference proteome</keyword>
<evidence type="ECO:0000256" key="6">
    <source>
        <dbReference type="ARBA" id="ARBA00034115"/>
    </source>
</evidence>
<evidence type="ECO:0000256" key="4">
    <source>
        <dbReference type="ARBA" id="ARBA00023115"/>
    </source>
</evidence>